<dbReference type="eggNOG" id="KOG2805">
    <property type="taxonomic scope" value="Eukaryota"/>
</dbReference>
<dbReference type="InterPro" id="IPR046885">
    <property type="entry name" value="MnmA-like_C"/>
</dbReference>
<evidence type="ECO:0000256" key="11">
    <source>
        <dbReference type="ARBA" id="ARBA00049564"/>
    </source>
</evidence>
<dbReference type="GO" id="GO:0000049">
    <property type="term" value="F:tRNA binding"/>
    <property type="evidence" value="ECO:0007669"/>
    <property type="project" value="UniProtKB-KW"/>
</dbReference>
<keyword evidence="15" id="KW-1185">Reference proteome</keyword>
<dbReference type="GeneID" id="6750156"/>
<dbReference type="GO" id="GO:0002143">
    <property type="term" value="P:tRNA wobble position uridine thiolation"/>
    <property type="evidence" value="ECO:0000318"/>
    <property type="project" value="GO_Central"/>
</dbReference>
<reference evidence="14 15" key="1">
    <citation type="journal article" date="2008" name="Nature">
        <title>The Trichoplax genome and the nature of placozoans.</title>
        <authorList>
            <person name="Srivastava M."/>
            <person name="Begovic E."/>
            <person name="Chapman J."/>
            <person name="Putnam N.H."/>
            <person name="Hellsten U."/>
            <person name="Kawashima T."/>
            <person name="Kuo A."/>
            <person name="Mitros T."/>
            <person name="Salamov A."/>
            <person name="Carpenter M.L."/>
            <person name="Signorovitch A.Y."/>
            <person name="Moreno M.A."/>
            <person name="Kamm K."/>
            <person name="Grimwood J."/>
            <person name="Schmutz J."/>
            <person name="Shapiro H."/>
            <person name="Grigoriev I.V."/>
            <person name="Buss L.W."/>
            <person name="Schierwater B."/>
            <person name="Dellaporta S.L."/>
            <person name="Rokhsar D.S."/>
        </authorList>
    </citation>
    <scope>NUCLEOTIDE SEQUENCE [LARGE SCALE GENOMIC DNA]</scope>
    <source>
        <strain evidence="14 15">Grell-BS-1999</strain>
    </source>
</reference>
<dbReference type="PhylomeDB" id="B3RIL6"/>
<dbReference type="GO" id="GO:0061708">
    <property type="term" value="F:tRNA-5-taurinomethyluridine 2-sulfurtransferase"/>
    <property type="evidence" value="ECO:0007669"/>
    <property type="project" value="UniProtKB-EC"/>
</dbReference>
<name>B3RIL6_TRIAD</name>
<dbReference type="FunFam" id="3.40.50.620:FF:000453">
    <property type="entry name" value="tRNA-specific 2-thiouridylase MnmA"/>
    <property type="match status" value="1"/>
</dbReference>
<dbReference type="CTD" id="6750156"/>
<evidence type="ECO:0000313" key="15">
    <source>
        <dbReference type="Proteomes" id="UP000009022"/>
    </source>
</evidence>
<dbReference type="OMA" id="PFYVWDL"/>
<dbReference type="NCBIfam" id="TIGR00420">
    <property type="entry name" value="trmU"/>
    <property type="match status" value="1"/>
</dbReference>
<dbReference type="FunCoup" id="B3RIL6">
    <property type="interactions" value="1201"/>
</dbReference>
<evidence type="ECO:0000259" key="12">
    <source>
        <dbReference type="Pfam" id="PF20258"/>
    </source>
</evidence>
<comment type="catalytic activity">
    <reaction evidence="11">
        <text>5-taurinomethyluridine(34) in tRNA + S-sulfanyl-L-cysteinyl-[protein] + AH2 + ATP = 5-taurinomethyl-2-thiouridine(34) in tRNA + L-cysteinyl-[protein] + A + AMP + diphosphate + H(+)</text>
        <dbReference type="Rhea" id="RHEA:47040"/>
        <dbReference type="Rhea" id="RHEA-COMP:10131"/>
        <dbReference type="Rhea" id="RHEA-COMP:11726"/>
        <dbReference type="Rhea" id="RHEA-COMP:11732"/>
        <dbReference type="Rhea" id="RHEA-COMP:11733"/>
        <dbReference type="ChEBI" id="CHEBI:13193"/>
        <dbReference type="ChEBI" id="CHEBI:15378"/>
        <dbReference type="ChEBI" id="CHEBI:17499"/>
        <dbReference type="ChEBI" id="CHEBI:29950"/>
        <dbReference type="ChEBI" id="CHEBI:30616"/>
        <dbReference type="ChEBI" id="CHEBI:33019"/>
        <dbReference type="ChEBI" id="CHEBI:61963"/>
        <dbReference type="ChEBI" id="CHEBI:87171"/>
        <dbReference type="ChEBI" id="CHEBI:87172"/>
        <dbReference type="ChEBI" id="CHEBI:456215"/>
        <dbReference type="EC" id="2.8.1.14"/>
    </reaction>
</comment>
<comment type="similarity">
    <text evidence="2">Belongs to the MnmA/TRMU family.</text>
</comment>
<evidence type="ECO:0000256" key="9">
    <source>
        <dbReference type="ARBA" id="ARBA00022884"/>
    </source>
</evidence>
<evidence type="ECO:0000256" key="1">
    <source>
        <dbReference type="ARBA" id="ARBA00003986"/>
    </source>
</evidence>
<dbReference type="Gene3D" id="2.40.30.10">
    <property type="entry name" value="Translation factors"/>
    <property type="match status" value="1"/>
</dbReference>
<sequence length="369" mass="41653">MSSSRQVIAVAMSGGVDSTIAAYLLRKQGHEVVGIFMKNWDITEETGICKTDEDMQDFIKSCNHLGIPHKEVNFVQDYWHHVFSPFVNGYKQGITPNPDITCNRMIKFNKLRQYCSENLGVDNLATGHYAQLVTDSKPKLIQAVDEAKDQTYFLANVKKISLKNIMFPIGNLLKSEVKNLALKIGLRKIATKKESMGVCFIGKRNFKTFISEYIENQEYDVNTIDGQNFGKHSNLSLSTIGERARIGGMSERWYVVSKDSNRKVITLAPGINHPALYCRIFYVADANWISYCAEMQLSLRKELECHIRIRHLAPLVPCLIKLQYNGFLEVNSQQSLFAVTPGQFAAFYSRNECLGGGQIVSSHTMVSKI</sequence>
<dbReference type="PANTHER" id="PTHR11933">
    <property type="entry name" value="TRNA 5-METHYLAMINOMETHYL-2-THIOURIDYLATE -METHYLTRANSFERASE"/>
    <property type="match status" value="1"/>
</dbReference>
<dbReference type="KEGG" id="tad:TRIADDRAFT_20051"/>
<dbReference type="InParanoid" id="B3RIL6"/>
<evidence type="ECO:0000256" key="10">
    <source>
        <dbReference type="ARBA" id="ARBA00023157"/>
    </source>
</evidence>
<evidence type="ECO:0000313" key="14">
    <source>
        <dbReference type="EMBL" id="EDV29006.1"/>
    </source>
</evidence>
<dbReference type="InterPro" id="IPR023382">
    <property type="entry name" value="MnmA-like_central_sf"/>
</dbReference>
<dbReference type="RefSeq" id="XP_002108208.1">
    <property type="nucleotide sequence ID" value="XM_002108172.1"/>
</dbReference>
<dbReference type="NCBIfam" id="NF001138">
    <property type="entry name" value="PRK00143.1"/>
    <property type="match status" value="1"/>
</dbReference>
<dbReference type="STRING" id="10228.B3RIL6"/>
<evidence type="ECO:0000256" key="7">
    <source>
        <dbReference type="ARBA" id="ARBA00022741"/>
    </source>
</evidence>
<dbReference type="InterPro" id="IPR046884">
    <property type="entry name" value="MnmA-like_central"/>
</dbReference>
<keyword evidence="9" id="KW-0694">RNA-binding</keyword>
<evidence type="ECO:0000256" key="8">
    <source>
        <dbReference type="ARBA" id="ARBA00022840"/>
    </source>
</evidence>
<dbReference type="Pfam" id="PF20258">
    <property type="entry name" value="tRNA_Me_trans_C"/>
    <property type="match status" value="1"/>
</dbReference>
<dbReference type="SUPFAM" id="SSF52402">
    <property type="entry name" value="Adenine nucleotide alpha hydrolases-like"/>
    <property type="match status" value="1"/>
</dbReference>
<evidence type="ECO:0000256" key="2">
    <source>
        <dbReference type="ARBA" id="ARBA00006191"/>
    </source>
</evidence>
<organism evidence="14 15">
    <name type="scientific">Trichoplax adhaerens</name>
    <name type="common">Trichoplax reptans</name>
    <dbReference type="NCBI Taxonomy" id="10228"/>
    <lineage>
        <taxon>Eukaryota</taxon>
        <taxon>Metazoa</taxon>
        <taxon>Placozoa</taxon>
        <taxon>Uniplacotomia</taxon>
        <taxon>Trichoplacea</taxon>
        <taxon>Trichoplacidae</taxon>
        <taxon>Trichoplax</taxon>
    </lineage>
</organism>
<evidence type="ECO:0000256" key="5">
    <source>
        <dbReference type="ARBA" id="ARBA00022679"/>
    </source>
</evidence>
<dbReference type="Gene3D" id="2.30.30.280">
    <property type="entry name" value="Adenine nucleotide alpha hydrolases-like domains"/>
    <property type="match status" value="1"/>
</dbReference>
<dbReference type="Pfam" id="PF03054">
    <property type="entry name" value="tRNA_Me_trans"/>
    <property type="match status" value="1"/>
</dbReference>
<dbReference type="GO" id="GO:0005524">
    <property type="term" value="F:ATP binding"/>
    <property type="evidence" value="ECO:0007669"/>
    <property type="project" value="UniProtKB-KW"/>
</dbReference>
<keyword evidence="6" id="KW-0819">tRNA processing</keyword>
<evidence type="ECO:0000256" key="6">
    <source>
        <dbReference type="ARBA" id="ARBA00022694"/>
    </source>
</evidence>
<dbReference type="InterPro" id="IPR004506">
    <property type="entry name" value="MnmA-like"/>
</dbReference>
<keyword evidence="7" id="KW-0547">Nucleotide-binding</keyword>
<keyword evidence="4" id="KW-0820">tRNA-binding</keyword>
<accession>B3RIL6</accession>
<dbReference type="GO" id="GO:0005739">
    <property type="term" value="C:mitochondrion"/>
    <property type="evidence" value="ECO:0000318"/>
    <property type="project" value="GO_Central"/>
</dbReference>
<dbReference type="HOGENOM" id="CLU_035188_1_1_1"/>
<feature type="domain" description="tRNA-specific 2-thiouridylase MnmA-like central" evidence="13">
    <location>
        <begin position="207"/>
        <end position="266"/>
    </location>
</feature>
<dbReference type="Proteomes" id="UP000009022">
    <property type="component" value="Unassembled WGS sequence"/>
</dbReference>
<dbReference type="EMBL" id="DS985241">
    <property type="protein sequence ID" value="EDV29006.1"/>
    <property type="molecule type" value="Genomic_DNA"/>
</dbReference>
<evidence type="ECO:0000256" key="3">
    <source>
        <dbReference type="ARBA" id="ARBA00011953"/>
    </source>
</evidence>
<comment type="function">
    <text evidence="1">Catalyzes the 2-thiolation of uridine at the wobble position (U34) of mitochondrial tRNA(Lys), tRNA(Glu) and tRNA(Gln). Required for the formation of 5-taurinomethyl-2-thiouridine (tm5s2U) of mitochondrial tRNA(Lys), tRNA(Glu), and tRNA(Gln) at the wobble position. ATP is required to activate the C2 atom of the wobble base.</text>
</comment>
<feature type="domain" description="tRNA-specific 2-thiouridylase MnmA-like C-terminal" evidence="12">
    <location>
        <begin position="280"/>
        <end position="359"/>
    </location>
</feature>
<dbReference type="InterPro" id="IPR014729">
    <property type="entry name" value="Rossmann-like_a/b/a_fold"/>
</dbReference>
<dbReference type="OrthoDB" id="3685at2759"/>
<evidence type="ECO:0000256" key="4">
    <source>
        <dbReference type="ARBA" id="ARBA00022555"/>
    </source>
</evidence>
<evidence type="ECO:0000259" key="13">
    <source>
        <dbReference type="Pfam" id="PF20259"/>
    </source>
</evidence>
<keyword evidence="10" id="KW-1015">Disulfide bond</keyword>
<gene>
    <name evidence="14" type="ORF">TRIADDRAFT_20051</name>
</gene>
<dbReference type="Gene3D" id="3.40.50.620">
    <property type="entry name" value="HUPs"/>
    <property type="match status" value="1"/>
</dbReference>
<protein>
    <recommendedName>
        <fullName evidence="3">tRNA-5-taurinomethyluridine 2-sulfurtransferase</fullName>
        <ecNumber evidence="3">2.8.1.14</ecNumber>
    </recommendedName>
</protein>
<dbReference type="PANTHER" id="PTHR11933:SF5">
    <property type="entry name" value="MITOCHONDRIAL TRNA-SPECIFIC 2-THIOURIDYLASE 1"/>
    <property type="match status" value="1"/>
</dbReference>
<keyword evidence="5" id="KW-0808">Transferase</keyword>
<dbReference type="Pfam" id="PF20259">
    <property type="entry name" value="tRNA_Me_trans_M"/>
    <property type="match status" value="1"/>
</dbReference>
<dbReference type="HAMAP" id="MF_00144">
    <property type="entry name" value="tRNA_thiouridyl_MnmA"/>
    <property type="match status" value="1"/>
</dbReference>
<dbReference type="CDD" id="cd01998">
    <property type="entry name" value="MnmA_TRMU-like"/>
    <property type="match status" value="1"/>
</dbReference>
<dbReference type="AlphaFoldDB" id="B3RIL6"/>
<keyword evidence="8" id="KW-0067">ATP-binding</keyword>
<dbReference type="EC" id="2.8.1.14" evidence="3"/>
<proteinExistence type="inferred from homology"/>